<evidence type="ECO:0000313" key="3">
    <source>
        <dbReference type="Proteomes" id="UP000294685"/>
    </source>
</evidence>
<comment type="caution">
    <text evidence="2">The sequence shown here is derived from an EMBL/GenBank/DDBJ whole genome shotgun (WGS) entry which is preliminary data.</text>
</comment>
<feature type="signal peptide" evidence="1">
    <location>
        <begin position="1"/>
        <end position="27"/>
    </location>
</feature>
<evidence type="ECO:0000313" key="2">
    <source>
        <dbReference type="EMBL" id="TDE31890.1"/>
    </source>
</evidence>
<evidence type="ECO:0008006" key="4">
    <source>
        <dbReference type="Google" id="ProtNLM"/>
    </source>
</evidence>
<dbReference type="Proteomes" id="UP000294685">
    <property type="component" value="Unassembled WGS sequence"/>
</dbReference>
<evidence type="ECO:0000256" key="1">
    <source>
        <dbReference type="SAM" id="SignalP"/>
    </source>
</evidence>
<keyword evidence="1" id="KW-0732">Signal</keyword>
<proteinExistence type="predicted"/>
<name>A0ABY2DW04_9FLAO</name>
<dbReference type="RefSeq" id="WP_132069563.1">
    <property type="nucleotide sequence ID" value="NZ_SMLH01000001.1"/>
</dbReference>
<sequence>MKKNYFSKKVLHACLLFFMIITTNVFAQVGIGTITPHASSVLDVSSTTQGMLTPRMTTVQRTAIVSPTDGLIVYDTDLKSFYHYNITTALWNRLSSEANGRLKFKRIKSTDVLATVLAAEKAAGGNTKYLLDTGTLYEINGQVVVDLPIELNNAYVVGLDSGEDKLVKASGDLFTGTTGGSIRVLTLVSGGNVFNLTGNGTSSLVFRDCIVANSANVGLVKNFDLVFVSIVQYFGNTNGIIYEDVNRLLISNAGWFGGSAPLANSGTYEKLVGTFSLVTKQGGFSEVTGTSVGFDVSLNPIITGDAVMESVVFTGALSGAGVYVKAYTVGGYAGYNFNNNWSVRCPGIPTEIDASAAGNIYDNNNLSATTTTATTINTGYKVGTNVTNNANLFRAASTVSGRLKYTGKKPRSFQVITSVSFQVAPANLGSNTNYVFYFAKIGANGTTVTPLPETETFIDTNSGFTQSFPISGNVFLNKDESIELHLKRISTGTTTKLDTYSFNLSIK</sequence>
<accession>A0ABY2DW04</accession>
<gene>
    <name evidence="2" type="ORF">E0I61_04065</name>
</gene>
<organism evidence="2 3">
    <name type="scientific">Flavobacterium ranwuense</name>
    <dbReference type="NCBI Taxonomy" id="2541725"/>
    <lineage>
        <taxon>Bacteria</taxon>
        <taxon>Pseudomonadati</taxon>
        <taxon>Bacteroidota</taxon>
        <taxon>Flavobacteriia</taxon>
        <taxon>Flavobacteriales</taxon>
        <taxon>Flavobacteriaceae</taxon>
        <taxon>Flavobacterium</taxon>
    </lineage>
</organism>
<reference evidence="2 3" key="1">
    <citation type="submission" date="2019-03" db="EMBL/GenBank/DDBJ databases">
        <title>Novel species of Flavobacterium.</title>
        <authorList>
            <person name="Liu Q."/>
            <person name="Xin Y.-H."/>
        </authorList>
    </citation>
    <scope>NUCLEOTIDE SEQUENCE [LARGE SCALE GENOMIC DNA]</scope>
    <source>
        <strain evidence="2 3">LB2P22</strain>
    </source>
</reference>
<protein>
    <recommendedName>
        <fullName evidence="4">Cell wall anchor protein</fullName>
    </recommendedName>
</protein>
<dbReference type="EMBL" id="SMLH01000001">
    <property type="protein sequence ID" value="TDE31890.1"/>
    <property type="molecule type" value="Genomic_DNA"/>
</dbReference>
<feature type="chain" id="PRO_5045227704" description="Cell wall anchor protein" evidence="1">
    <location>
        <begin position="28"/>
        <end position="507"/>
    </location>
</feature>
<keyword evidence="3" id="KW-1185">Reference proteome</keyword>